<dbReference type="eggNOG" id="ENOG5033RDB">
    <property type="taxonomic scope" value="Bacteria"/>
</dbReference>
<dbReference type="RefSeq" id="WP_004621593.1">
    <property type="nucleotide sequence ID" value="NZ_ACXX02000015.1"/>
</dbReference>
<reference evidence="2" key="2">
    <citation type="submission" date="2011-01" db="EMBL/GenBank/DDBJ databases">
        <title>The Non-contiguous Finished genome of Clostridium papyrosolvens.</title>
        <authorList>
            <person name="Lucas S."/>
            <person name="Copeland A."/>
            <person name="Lapidus A."/>
            <person name="Cheng J.-F."/>
            <person name="Goodwin L."/>
            <person name="Pitluck S."/>
            <person name="Misra M."/>
            <person name="Chertkov O."/>
            <person name="Detter J.C."/>
            <person name="Han C."/>
            <person name="Tapia R."/>
            <person name="Land M."/>
            <person name="Hauser L."/>
            <person name="Kyrpides N."/>
            <person name="Ivanova N."/>
            <person name="Pagani I."/>
            <person name="Mouttaki H."/>
            <person name="He Z."/>
            <person name="Zhou J."/>
            <person name="Hemme C.L."/>
            <person name="Woyke T."/>
        </authorList>
    </citation>
    <scope>NUCLEOTIDE SEQUENCE [LARGE SCALE GENOMIC DNA]</scope>
    <source>
        <strain evidence="2">DSM 2782</strain>
    </source>
</reference>
<proteinExistence type="predicted"/>
<dbReference type="Proteomes" id="UP000003860">
    <property type="component" value="Unassembled WGS sequence"/>
</dbReference>
<dbReference type="EMBL" id="ACXX02000015">
    <property type="protein sequence ID" value="EGD46243.1"/>
    <property type="molecule type" value="Genomic_DNA"/>
</dbReference>
<evidence type="ECO:0000256" key="1">
    <source>
        <dbReference type="SAM" id="Phobius"/>
    </source>
</evidence>
<keyword evidence="1" id="KW-0472">Membrane</keyword>
<comment type="caution">
    <text evidence="2">The sequence shown here is derived from an EMBL/GenBank/DDBJ whole genome shotgun (WGS) entry which is preliminary data.</text>
</comment>
<evidence type="ECO:0000313" key="2">
    <source>
        <dbReference type="EMBL" id="EGD46243.1"/>
    </source>
</evidence>
<name>F1TH03_9FIRM</name>
<keyword evidence="3" id="KW-1185">Reference proteome</keyword>
<keyword evidence="1" id="KW-0812">Transmembrane</keyword>
<feature type="transmembrane region" description="Helical" evidence="1">
    <location>
        <begin position="6"/>
        <end position="29"/>
    </location>
</feature>
<dbReference type="OrthoDB" id="1738717at2"/>
<keyword evidence="1" id="KW-1133">Transmembrane helix</keyword>
<evidence type="ECO:0000313" key="3">
    <source>
        <dbReference type="Proteomes" id="UP000003860"/>
    </source>
</evidence>
<dbReference type="Gene3D" id="3.90.1210.10">
    <property type="entry name" value="Antifreeze-like/N-acetylneuraminic acid synthase C-terminal domain"/>
    <property type="match status" value="1"/>
</dbReference>
<organism evidence="2 3">
    <name type="scientific">Ruminiclostridium papyrosolvens DSM 2782</name>
    <dbReference type="NCBI Taxonomy" id="588581"/>
    <lineage>
        <taxon>Bacteria</taxon>
        <taxon>Bacillati</taxon>
        <taxon>Bacillota</taxon>
        <taxon>Clostridia</taxon>
        <taxon>Eubacteriales</taxon>
        <taxon>Oscillospiraceae</taxon>
        <taxon>Ruminiclostridium</taxon>
    </lineage>
</organism>
<gene>
    <name evidence="2" type="ORF">Cpap_0855</name>
</gene>
<reference evidence="2" key="1">
    <citation type="submission" date="2009-07" db="EMBL/GenBank/DDBJ databases">
        <authorList>
            <consortium name="US DOE Joint Genome Institute (JGI-PGF)"/>
            <person name="Lucas S."/>
            <person name="Copeland A."/>
            <person name="Lapidus A."/>
            <person name="Glavina del Rio T."/>
            <person name="Tice H."/>
            <person name="Bruce D."/>
            <person name="Goodwin L."/>
            <person name="Pitluck S."/>
            <person name="Larimer F."/>
            <person name="Land M.L."/>
            <person name="Mouttaki H."/>
            <person name="He Z."/>
            <person name="Zhou J."/>
            <person name="Hemme C.L."/>
        </authorList>
    </citation>
    <scope>NUCLEOTIDE SEQUENCE</scope>
    <source>
        <strain evidence="2">DSM 2782</strain>
    </source>
</reference>
<protein>
    <submittedName>
        <fullName evidence="2">SAF domain protein</fullName>
    </submittedName>
</protein>
<sequence length="241" mass="26729">MGKRLVIKTVLICIGIFIILSATAWYFIFNTYKLDTEKNVTVLAASTKIDENTIINESMIRKKTVKASAATENMVKDISECTGSKSTGLIKEGDYIYRYNLISKSKLYADDIRAIVLPATIEDRAANLVKKGSLVDIIVQPKEASGRPQIVLSKVRVDMVFDDSGINTEGSEVGSKKGFIKLLLNSNQRAKIYSARLAGTLSYELYCDETQLPSKENYVIPTKTNNNISDEIKNGIPQTEK</sequence>
<dbReference type="AlphaFoldDB" id="F1TH03"/>
<accession>F1TH03</accession>
<dbReference type="STRING" id="588581.Cpap_0855"/>